<reference evidence="2" key="1">
    <citation type="submission" date="2014-09" db="EMBL/GenBank/DDBJ databases">
        <authorList>
            <person name="Magalhaes I.L.F."/>
            <person name="Oliveira U."/>
            <person name="Santos F.R."/>
            <person name="Vidigal T.H.D.A."/>
            <person name="Brescovit A.D."/>
            <person name="Santos A.J."/>
        </authorList>
    </citation>
    <scope>NUCLEOTIDE SEQUENCE</scope>
    <source>
        <tissue evidence="2">Shoot tissue taken approximately 20 cm above the soil surface</tissue>
    </source>
</reference>
<dbReference type="AlphaFoldDB" id="A0A0A9A1Y1"/>
<name>A0A0A9A1Y1_ARUDO</name>
<evidence type="ECO:0000313" key="2">
    <source>
        <dbReference type="EMBL" id="JAD45624.1"/>
    </source>
</evidence>
<feature type="compositionally biased region" description="Basic residues" evidence="1">
    <location>
        <begin position="1"/>
        <end position="11"/>
    </location>
</feature>
<dbReference type="EMBL" id="GBRH01252271">
    <property type="protein sequence ID" value="JAD45624.1"/>
    <property type="molecule type" value="Transcribed_RNA"/>
</dbReference>
<evidence type="ECO:0000256" key="1">
    <source>
        <dbReference type="SAM" id="MobiDB-lite"/>
    </source>
</evidence>
<organism evidence="2">
    <name type="scientific">Arundo donax</name>
    <name type="common">Giant reed</name>
    <name type="synonym">Donax arundinaceus</name>
    <dbReference type="NCBI Taxonomy" id="35708"/>
    <lineage>
        <taxon>Eukaryota</taxon>
        <taxon>Viridiplantae</taxon>
        <taxon>Streptophyta</taxon>
        <taxon>Embryophyta</taxon>
        <taxon>Tracheophyta</taxon>
        <taxon>Spermatophyta</taxon>
        <taxon>Magnoliopsida</taxon>
        <taxon>Liliopsida</taxon>
        <taxon>Poales</taxon>
        <taxon>Poaceae</taxon>
        <taxon>PACMAD clade</taxon>
        <taxon>Arundinoideae</taxon>
        <taxon>Arundineae</taxon>
        <taxon>Arundo</taxon>
    </lineage>
</organism>
<reference evidence="2" key="2">
    <citation type="journal article" date="2015" name="Data Brief">
        <title>Shoot transcriptome of the giant reed, Arundo donax.</title>
        <authorList>
            <person name="Barrero R.A."/>
            <person name="Guerrero F.D."/>
            <person name="Moolhuijzen P."/>
            <person name="Goolsby J.A."/>
            <person name="Tidwell J."/>
            <person name="Bellgard S.E."/>
            <person name="Bellgard M.I."/>
        </authorList>
    </citation>
    <scope>NUCLEOTIDE SEQUENCE</scope>
    <source>
        <tissue evidence="2">Shoot tissue taken approximately 20 cm above the soil surface</tissue>
    </source>
</reference>
<proteinExistence type="predicted"/>
<accession>A0A0A9A1Y1</accession>
<sequence>MARSKKKKMQERRRASTSIER</sequence>
<feature type="region of interest" description="Disordered" evidence="1">
    <location>
        <begin position="1"/>
        <end position="21"/>
    </location>
</feature>
<protein>
    <submittedName>
        <fullName evidence="2">Uncharacterized protein</fullName>
    </submittedName>
</protein>